<name>A0A7J7GGZ0_CAMSI</name>
<reference evidence="2" key="1">
    <citation type="journal article" date="2020" name="Nat. Commun.">
        <title>Genome assembly of wild tea tree DASZ reveals pedigree and selection history of tea varieties.</title>
        <authorList>
            <person name="Zhang W."/>
            <person name="Zhang Y."/>
            <person name="Qiu H."/>
            <person name="Guo Y."/>
            <person name="Wan H."/>
            <person name="Zhang X."/>
            <person name="Scossa F."/>
            <person name="Alseekh S."/>
            <person name="Zhang Q."/>
            <person name="Wang P."/>
            <person name="Xu L."/>
            <person name="Schmidt M.H."/>
            <person name="Jia X."/>
            <person name="Li D."/>
            <person name="Zhu A."/>
            <person name="Guo F."/>
            <person name="Chen W."/>
            <person name="Ni D."/>
            <person name="Usadel B."/>
            <person name="Fernie A.R."/>
            <person name="Wen W."/>
        </authorList>
    </citation>
    <scope>NUCLEOTIDE SEQUENCE [LARGE SCALE GENOMIC DNA]</scope>
    <source>
        <strain evidence="2">cv. G240</strain>
    </source>
</reference>
<keyword evidence="2" id="KW-1185">Reference proteome</keyword>
<proteinExistence type="predicted"/>
<dbReference type="Proteomes" id="UP000593564">
    <property type="component" value="Unassembled WGS sequence"/>
</dbReference>
<protein>
    <submittedName>
        <fullName evidence="1">Uncharacterized protein</fullName>
    </submittedName>
</protein>
<reference evidence="1 2" key="2">
    <citation type="submission" date="2020-07" db="EMBL/GenBank/DDBJ databases">
        <title>Genome assembly of wild tea tree DASZ reveals pedigree and selection history of tea varieties.</title>
        <authorList>
            <person name="Zhang W."/>
        </authorList>
    </citation>
    <scope>NUCLEOTIDE SEQUENCE [LARGE SCALE GENOMIC DNA]</scope>
    <source>
        <strain evidence="2">cv. G240</strain>
        <tissue evidence="1">Leaf</tissue>
    </source>
</reference>
<sequence>MEIASGGGGHDGWWGRKLRGEVGSNFSVSKALFFNFLSALVALARATLALVMGQDQGQSSLIEIDDRQVHIHCSCQSAGRNEQWQQLSNRKYCTPINLTDIWKGRHTLYIPC</sequence>
<dbReference type="EMBL" id="JACBKZ010000011">
    <property type="protein sequence ID" value="KAF5939757.1"/>
    <property type="molecule type" value="Genomic_DNA"/>
</dbReference>
<gene>
    <name evidence="1" type="ORF">HYC85_024016</name>
</gene>
<evidence type="ECO:0000313" key="2">
    <source>
        <dbReference type="Proteomes" id="UP000593564"/>
    </source>
</evidence>
<comment type="caution">
    <text evidence="1">The sequence shown here is derived from an EMBL/GenBank/DDBJ whole genome shotgun (WGS) entry which is preliminary data.</text>
</comment>
<organism evidence="1 2">
    <name type="scientific">Camellia sinensis</name>
    <name type="common">Tea plant</name>
    <name type="synonym">Thea sinensis</name>
    <dbReference type="NCBI Taxonomy" id="4442"/>
    <lineage>
        <taxon>Eukaryota</taxon>
        <taxon>Viridiplantae</taxon>
        <taxon>Streptophyta</taxon>
        <taxon>Embryophyta</taxon>
        <taxon>Tracheophyta</taxon>
        <taxon>Spermatophyta</taxon>
        <taxon>Magnoliopsida</taxon>
        <taxon>eudicotyledons</taxon>
        <taxon>Gunneridae</taxon>
        <taxon>Pentapetalae</taxon>
        <taxon>asterids</taxon>
        <taxon>Ericales</taxon>
        <taxon>Theaceae</taxon>
        <taxon>Camellia</taxon>
    </lineage>
</organism>
<dbReference type="AlphaFoldDB" id="A0A7J7GGZ0"/>
<accession>A0A7J7GGZ0</accession>
<evidence type="ECO:0000313" key="1">
    <source>
        <dbReference type="EMBL" id="KAF5939757.1"/>
    </source>
</evidence>